<dbReference type="Proteomes" id="UP000824164">
    <property type="component" value="Unassembled WGS sequence"/>
</dbReference>
<name>A0A9D1HI76_9FIRM</name>
<dbReference type="PROSITE" id="PS51197">
    <property type="entry name" value="HTH_RRF2_2"/>
    <property type="match status" value="1"/>
</dbReference>
<dbReference type="InterPro" id="IPR036390">
    <property type="entry name" value="WH_DNA-bd_sf"/>
</dbReference>
<reference evidence="2" key="1">
    <citation type="submission" date="2020-10" db="EMBL/GenBank/DDBJ databases">
        <authorList>
            <person name="Gilroy R."/>
        </authorList>
    </citation>
    <scope>NUCLEOTIDE SEQUENCE</scope>
    <source>
        <strain evidence="2">CHK187-14744</strain>
    </source>
</reference>
<gene>
    <name evidence="2" type="ORF">IAB63_11150</name>
</gene>
<dbReference type="GO" id="GO:0003677">
    <property type="term" value="F:DNA binding"/>
    <property type="evidence" value="ECO:0007669"/>
    <property type="project" value="UniProtKB-KW"/>
</dbReference>
<dbReference type="AlphaFoldDB" id="A0A9D1HI76"/>
<sequence>MMISTKGRYALRVMIDLAEHDRLTFIPLKDIAKRQGISEKYLESIVKILTQAGILEGVRGKGGGYRLTQEPEHYTVGSILKLTEVSLAPVDCLRCEPNVCPRTSECRTLPMWQDLYKLIDDFFEGITVADLARQTAVENKNSGPLSL</sequence>
<proteinExistence type="predicted"/>
<reference evidence="2" key="2">
    <citation type="journal article" date="2021" name="PeerJ">
        <title>Extensive microbial diversity within the chicken gut microbiome revealed by metagenomics and culture.</title>
        <authorList>
            <person name="Gilroy R."/>
            <person name="Ravi A."/>
            <person name="Getino M."/>
            <person name="Pursley I."/>
            <person name="Horton D.L."/>
            <person name="Alikhan N.F."/>
            <person name="Baker D."/>
            <person name="Gharbi K."/>
            <person name="Hall N."/>
            <person name="Watson M."/>
            <person name="Adriaenssens E.M."/>
            <person name="Foster-Nyarko E."/>
            <person name="Jarju S."/>
            <person name="Secka A."/>
            <person name="Antonio M."/>
            <person name="Oren A."/>
            <person name="Chaudhuri R.R."/>
            <person name="La Ragione R."/>
            <person name="Hildebrand F."/>
            <person name="Pallen M.J."/>
        </authorList>
    </citation>
    <scope>NUCLEOTIDE SEQUENCE</scope>
    <source>
        <strain evidence="2">CHK187-14744</strain>
    </source>
</reference>
<dbReference type="PANTHER" id="PTHR33221:SF5">
    <property type="entry name" value="HTH-TYPE TRANSCRIPTIONAL REGULATOR ISCR"/>
    <property type="match status" value="1"/>
</dbReference>
<dbReference type="Gene3D" id="1.10.10.10">
    <property type="entry name" value="Winged helix-like DNA-binding domain superfamily/Winged helix DNA-binding domain"/>
    <property type="match status" value="1"/>
</dbReference>
<dbReference type="InterPro" id="IPR000944">
    <property type="entry name" value="Tscrpt_reg_Rrf2"/>
</dbReference>
<protein>
    <submittedName>
        <fullName evidence="2">RrF2 family transcriptional regulator</fullName>
    </submittedName>
</protein>
<dbReference type="SUPFAM" id="SSF46785">
    <property type="entry name" value="Winged helix' DNA-binding domain"/>
    <property type="match status" value="1"/>
</dbReference>
<organism evidence="2 3">
    <name type="scientific">Candidatus Onthocola gallistercoris</name>
    <dbReference type="NCBI Taxonomy" id="2840876"/>
    <lineage>
        <taxon>Bacteria</taxon>
        <taxon>Bacillati</taxon>
        <taxon>Bacillota</taxon>
        <taxon>Bacilli</taxon>
        <taxon>Candidatus Onthocola</taxon>
    </lineage>
</organism>
<comment type="caution">
    <text evidence="2">The sequence shown here is derived from an EMBL/GenBank/DDBJ whole genome shotgun (WGS) entry which is preliminary data.</text>
</comment>
<dbReference type="PANTHER" id="PTHR33221">
    <property type="entry name" value="WINGED HELIX-TURN-HELIX TRANSCRIPTIONAL REGULATOR, RRF2 FAMILY"/>
    <property type="match status" value="1"/>
</dbReference>
<dbReference type="GO" id="GO:0005829">
    <property type="term" value="C:cytosol"/>
    <property type="evidence" value="ECO:0007669"/>
    <property type="project" value="TreeGrafter"/>
</dbReference>
<dbReference type="Pfam" id="PF02082">
    <property type="entry name" value="Rrf2"/>
    <property type="match status" value="1"/>
</dbReference>
<evidence type="ECO:0000313" key="3">
    <source>
        <dbReference type="Proteomes" id="UP000824164"/>
    </source>
</evidence>
<evidence type="ECO:0000256" key="1">
    <source>
        <dbReference type="ARBA" id="ARBA00023125"/>
    </source>
</evidence>
<accession>A0A9D1HI76</accession>
<dbReference type="NCBIfam" id="TIGR00738">
    <property type="entry name" value="rrf2_super"/>
    <property type="match status" value="1"/>
</dbReference>
<evidence type="ECO:0000313" key="2">
    <source>
        <dbReference type="EMBL" id="HIU03796.1"/>
    </source>
</evidence>
<dbReference type="EMBL" id="DVLT01000073">
    <property type="protein sequence ID" value="HIU03796.1"/>
    <property type="molecule type" value="Genomic_DNA"/>
</dbReference>
<dbReference type="GO" id="GO:0003700">
    <property type="term" value="F:DNA-binding transcription factor activity"/>
    <property type="evidence" value="ECO:0007669"/>
    <property type="project" value="TreeGrafter"/>
</dbReference>
<keyword evidence="1" id="KW-0238">DNA-binding</keyword>
<dbReference type="InterPro" id="IPR036388">
    <property type="entry name" value="WH-like_DNA-bd_sf"/>
</dbReference>